<evidence type="ECO:0000259" key="7">
    <source>
        <dbReference type="Pfam" id="PF08281"/>
    </source>
</evidence>
<keyword evidence="5" id="KW-0472">Membrane</keyword>
<dbReference type="NCBIfam" id="TIGR02985">
    <property type="entry name" value="Sig70_bacteroi1"/>
    <property type="match status" value="1"/>
</dbReference>
<protein>
    <submittedName>
        <fullName evidence="8">RNA polymerase sigma-70 factor</fullName>
    </submittedName>
</protein>
<dbReference type="NCBIfam" id="TIGR02937">
    <property type="entry name" value="sigma70-ECF"/>
    <property type="match status" value="1"/>
</dbReference>
<dbReference type="RefSeq" id="WP_192009267.1">
    <property type="nucleotide sequence ID" value="NZ_JACYTQ010000002.1"/>
</dbReference>
<dbReference type="Pfam" id="PF08281">
    <property type="entry name" value="Sigma70_r4_2"/>
    <property type="match status" value="1"/>
</dbReference>
<sequence length="199" mass="22836">MSVENTNFDEKLLLISFKKGSEVAFRALYDHFFPSLYRYALKFLKSKELAEEAVHDVFLKLWNSRERVQEDRSISPFLYKICKNHVLNLLDKAAKKPVLLREITDSQLSSLESGPEDVLIQREFENSFNIAVAKLPPVRQKVFRLCKLEGKSYEEAADILGISKGTVNSHIIKANRSLERLIKLGVSIILMILSLFFSV</sequence>
<keyword evidence="9" id="KW-1185">Reference proteome</keyword>
<evidence type="ECO:0000256" key="1">
    <source>
        <dbReference type="ARBA" id="ARBA00010641"/>
    </source>
</evidence>
<dbReference type="SUPFAM" id="SSF88659">
    <property type="entry name" value="Sigma3 and sigma4 domains of RNA polymerase sigma factors"/>
    <property type="match status" value="1"/>
</dbReference>
<gene>
    <name evidence="8" type="ORF">IFO69_06535</name>
</gene>
<accession>A0ABR9AHT0</accession>
<comment type="similarity">
    <text evidence="1">Belongs to the sigma-70 factor family. ECF subfamily.</text>
</comment>
<evidence type="ECO:0000256" key="4">
    <source>
        <dbReference type="ARBA" id="ARBA00023163"/>
    </source>
</evidence>
<dbReference type="InterPro" id="IPR007627">
    <property type="entry name" value="RNA_pol_sigma70_r2"/>
</dbReference>
<dbReference type="Proteomes" id="UP000647133">
    <property type="component" value="Unassembled WGS sequence"/>
</dbReference>
<evidence type="ECO:0000256" key="2">
    <source>
        <dbReference type="ARBA" id="ARBA00023015"/>
    </source>
</evidence>
<dbReference type="InterPro" id="IPR013249">
    <property type="entry name" value="RNA_pol_sigma70_r4_t2"/>
</dbReference>
<dbReference type="SUPFAM" id="SSF88946">
    <property type="entry name" value="Sigma2 domain of RNA polymerase sigma factors"/>
    <property type="match status" value="1"/>
</dbReference>
<feature type="domain" description="RNA polymerase sigma factor 70 region 4 type 2" evidence="7">
    <location>
        <begin position="131"/>
        <end position="171"/>
    </location>
</feature>
<keyword evidence="5" id="KW-1133">Transmembrane helix</keyword>
<dbReference type="InterPro" id="IPR013325">
    <property type="entry name" value="RNA_pol_sigma_r2"/>
</dbReference>
<keyword evidence="4" id="KW-0804">Transcription</keyword>
<dbReference type="PANTHER" id="PTHR43133:SF46">
    <property type="entry name" value="RNA POLYMERASE SIGMA-70 FACTOR ECF SUBFAMILY"/>
    <property type="match status" value="1"/>
</dbReference>
<dbReference type="CDD" id="cd06171">
    <property type="entry name" value="Sigma70_r4"/>
    <property type="match status" value="1"/>
</dbReference>
<evidence type="ECO:0000259" key="6">
    <source>
        <dbReference type="Pfam" id="PF04542"/>
    </source>
</evidence>
<dbReference type="InterPro" id="IPR014327">
    <property type="entry name" value="RNA_pol_sigma70_bacteroid"/>
</dbReference>
<organism evidence="8 9">
    <name type="scientific">Echinicola arenosa</name>
    <dbReference type="NCBI Taxonomy" id="2774144"/>
    <lineage>
        <taxon>Bacteria</taxon>
        <taxon>Pseudomonadati</taxon>
        <taxon>Bacteroidota</taxon>
        <taxon>Cytophagia</taxon>
        <taxon>Cytophagales</taxon>
        <taxon>Cyclobacteriaceae</taxon>
        <taxon>Echinicola</taxon>
    </lineage>
</organism>
<keyword evidence="5" id="KW-0812">Transmembrane</keyword>
<dbReference type="Gene3D" id="1.10.1740.10">
    <property type="match status" value="1"/>
</dbReference>
<proteinExistence type="inferred from homology"/>
<dbReference type="InterPro" id="IPR013324">
    <property type="entry name" value="RNA_pol_sigma_r3/r4-like"/>
</dbReference>
<evidence type="ECO:0000313" key="9">
    <source>
        <dbReference type="Proteomes" id="UP000647133"/>
    </source>
</evidence>
<dbReference type="InterPro" id="IPR036388">
    <property type="entry name" value="WH-like_DNA-bd_sf"/>
</dbReference>
<keyword evidence="3" id="KW-0731">Sigma factor</keyword>
<keyword evidence="2" id="KW-0805">Transcription regulation</keyword>
<reference evidence="8 9" key="1">
    <citation type="submission" date="2020-09" db="EMBL/GenBank/DDBJ databases">
        <title>Echinicola sp. CAU 1574 isolated from sand of Sido Beach.</title>
        <authorList>
            <person name="Kim W."/>
        </authorList>
    </citation>
    <scope>NUCLEOTIDE SEQUENCE [LARGE SCALE GENOMIC DNA]</scope>
    <source>
        <strain evidence="8 9">CAU 1574</strain>
    </source>
</reference>
<dbReference type="Gene3D" id="1.10.10.10">
    <property type="entry name" value="Winged helix-like DNA-binding domain superfamily/Winged helix DNA-binding domain"/>
    <property type="match status" value="1"/>
</dbReference>
<evidence type="ECO:0000256" key="3">
    <source>
        <dbReference type="ARBA" id="ARBA00023082"/>
    </source>
</evidence>
<evidence type="ECO:0000256" key="5">
    <source>
        <dbReference type="SAM" id="Phobius"/>
    </source>
</evidence>
<dbReference type="EMBL" id="JACYTQ010000002">
    <property type="protein sequence ID" value="MBD8488400.1"/>
    <property type="molecule type" value="Genomic_DNA"/>
</dbReference>
<evidence type="ECO:0000313" key="8">
    <source>
        <dbReference type="EMBL" id="MBD8488400.1"/>
    </source>
</evidence>
<feature type="domain" description="RNA polymerase sigma-70 region 2" evidence="6">
    <location>
        <begin position="28"/>
        <end position="94"/>
    </location>
</feature>
<feature type="transmembrane region" description="Helical" evidence="5">
    <location>
        <begin position="181"/>
        <end position="198"/>
    </location>
</feature>
<dbReference type="InterPro" id="IPR014284">
    <property type="entry name" value="RNA_pol_sigma-70_dom"/>
</dbReference>
<dbReference type="Pfam" id="PF04542">
    <property type="entry name" value="Sigma70_r2"/>
    <property type="match status" value="1"/>
</dbReference>
<name>A0ABR9AHT0_9BACT</name>
<dbReference type="PANTHER" id="PTHR43133">
    <property type="entry name" value="RNA POLYMERASE ECF-TYPE SIGMA FACTO"/>
    <property type="match status" value="1"/>
</dbReference>
<dbReference type="InterPro" id="IPR039425">
    <property type="entry name" value="RNA_pol_sigma-70-like"/>
</dbReference>
<comment type="caution">
    <text evidence="8">The sequence shown here is derived from an EMBL/GenBank/DDBJ whole genome shotgun (WGS) entry which is preliminary data.</text>
</comment>